<organism evidence="3">
    <name type="scientific">Ditylum brightwellii</name>
    <dbReference type="NCBI Taxonomy" id="49249"/>
    <lineage>
        <taxon>Eukaryota</taxon>
        <taxon>Sar</taxon>
        <taxon>Stramenopiles</taxon>
        <taxon>Ochrophyta</taxon>
        <taxon>Bacillariophyta</taxon>
        <taxon>Mediophyceae</taxon>
        <taxon>Lithodesmiophycidae</taxon>
        <taxon>Lithodesmiales</taxon>
        <taxon>Lithodesmiaceae</taxon>
        <taxon>Ditylum</taxon>
    </lineage>
</organism>
<feature type="compositionally biased region" description="Basic and acidic residues" evidence="2">
    <location>
        <begin position="19"/>
        <end position="31"/>
    </location>
</feature>
<evidence type="ECO:0000313" key="3">
    <source>
        <dbReference type="EMBL" id="CAE4618555.1"/>
    </source>
</evidence>
<dbReference type="EMBL" id="HBNS01026502">
    <property type="protein sequence ID" value="CAE4618555.1"/>
    <property type="molecule type" value="Transcribed_RNA"/>
</dbReference>
<accession>A0A7S4V1A5</accession>
<proteinExistence type="predicted"/>
<evidence type="ECO:0000256" key="2">
    <source>
        <dbReference type="SAM" id="MobiDB-lite"/>
    </source>
</evidence>
<keyword evidence="1" id="KW-0175">Coiled coil</keyword>
<protein>
    <submittedName>
        <fullName evidence="3">Uncharacterized protein</fullName>
    </submittedName>
</protein>
<feature type="compositionally biased region" description="Basic and acidic residues" evidence="2">
    <location>
        <begin position="1"/>
        <end position="11"/>
    </location>
</feature>
<gene>
    <name evidence="3" type="ORF">DBRI00130_LOCUS20857</name>
</gene>
<dbReference type="AlphaFoldDB" id="A0A7S4V1A5"/>
<reference evidence="3" key="1">
    <citation type="submission" date="2021-01" db="EMBL/GenBank/DDBJ databases">
        <authorList>
            <person name="Corre E."/>
            <person name="Pelletier E."/>
            <person name="Niang G."/>
            <person name="Scheremetjew M."/>
            <person name="Finn R."/>
            <person name="Kale V."/>
            <person name="Holt S."/>
            <person name="Cochrane G."/>
            <person name="Meng A."/>
            <person name="Brown T."/>
            <person name="Cohen L."/>
        </authorList>
    </citation>
    <scope>NUCLEOTIDE SEQUENCE</scope>
    <source>
        <strain evidence="3">GSO104</strain>
    </source>
</reference>
<feature type="region of interest" description="Disordered" evidence="2">
    <location>
        <begin position="1"/>
        <end position="31"/>
    </location>
</feature>
<sequence length="240" mass="28174">MKRESTKDALHQSRAVVEQSREKATSPLEREKALEQELEILRAREQKWKRQCDEQMVMIEMMKRNGKECAQTSATTANVQECDPPATADRKKQRNNPLRSSFLRSIIRRRPSLLAETKPEAVDLMDEPEPKNSEVIEPHNDAYWLNISQHIVDSVISPNTDRLEMEAELAIYLKKIDENRQKHLADVLGAHKIRMEKKKEIIEEQREKINEYKKYIAGLTSELERVYMEQDESAHNFYQK</sequence>
<evidence type="ECO:0000256" key="1">
    <source>
        <dbReference type="SAM" id="Coils"/>
    </source>
</evidence>
<feature type="coiled-coil region" evidence="1">
    <location>
        <begin position="195"/>
        <end position="222"/>
    </location>
</feature>
<name>A0A7S4V1A5_9STRA</name>